<keyword evidence="1" id="KW-1133">Transmembrane helix</keyword>
<protein>
    <submittedName>
        <fullName evidence="3">DUF58 domain-containing protein</fullName>
    </submittedName>
</protein>
<reference evidence="3 4" key="1">
    <citation type="submission" date="2018-10" db="EMBL/GenBank/DDBJ databases">
        <title>Bacillus Keqinensis sp. nov., a moderately halophilic bacterium isolated from a saline-alkaline lake.</title>
        <authorList>
            <person name="Wang H."/>
        </authorList>
    </citation>
    <scope>NUCLEOTIDE SEQUENCE [LARGE SCALE GENOMIC DNA]</scope>
    <source>
        <strain evidence="3 4">KQ-3</strain>
    </source>
</reference>
<dbReference type="Pfam" id="PF01882">
    <property type="entry name" value="DUF58"/>
    <property type="match status" value="1"/>
</dbReference>
<dbReference type="InterPro" id="IPR002881">
    <property type="entry name" value="DUF58"/>
</dbReference>
<dbReference type="PANTHER" id="PTHR34351">
    <property type="entry name" value="SLR1927 PROTEIN-RELATED"/>
    <property type="match status" value="1"/>
</dbReference>
<keyword evidence="1" id="KW-0812">Transmembrane</keyword>
<feature type="transmembrane region" description="Helical" evidence="1">
    <location>
        <begin position="39"/>
        <end position="59"/>
    </location>
</feature>
<feature type="transmembrane region" description="Helical" evidence="1">
    <location>
        <begin position="14"/>
        <end position="33"/>
    </location>
</feature>
<accession>A0A3M7TNK7</accession>
<dbReference type="OrthoDB" id="140416at2"/>
<dbReference type="Proteomes" id="UP000278746">
    <property type="component" value="Unassembled WGS sequence"/>
</dbReference>
<evidence type="ECO:0000256" key="1">
    <source>
        <dbReference type="SAM" id="Phobius"/>
    </source>
</evidence>
<evidence type="ECO:0000313" key="4">
    <source>
        <dbReference type="Proteomes" id="UP000278746"/>
    </source>
</evidence>
<dbReference type="RefSeq" id="WP_122900417.1">
    <property type="nucleotide sequence ID" value="NZ_RHIB01000003.1"/>
</dbReference>
<evidence type="ECO:0000313" key="3">
    <source>
        <dbReference type="EMBL" id="RNA66706.1"/>
    </source>
</evidence>
<comment type="caution">
    <text evidence="3">The sequence shown here is derived from an EMBL/GenBank/DDBJ whole genome shotgun (WGS) entry which is preliminary data.</text>
</comment>
<dbReference type="PANTHER" id="PTHR34351:SF2">
    <property type="entry name" value="DUF58 DOMAIN-CONTAINING PROTEIN"/>
    <property type="match status" value="1"/>
</dbReference>
<evidence type="ECO:0000259" key="2">
    <source>
        <dbReference type="Pfam" id="PF01882"/>
    </source>
</evidence>
<dbReference type="EMBL" id="RHIB01000003">
    <property type="protein sequence ID" value="RNA66706.1"/>
    <property type="molecule type" value="Genomic_DNA"/>
</dbReference>
<keyword evidence="1" id="KW-0472">Membrane</keyword>
<gene>
    <name evidence="3" type="ORF">EBO34_15940</name>
</gene>
<organism evidence="3 4">
    <name type="scientific">Alteribacter keqinensis</name>
    <dbReference type="NCBI Taxonomy" id="2483800"/>
    <lineage>
        <taxon>Bacteria</taxon>
        <taxon>Bacillati</taxon>
        <taxon>Bacillota</taxon>
        <taxon>Bacilli</taxon>
        <taxon>Bacillales</taxon>
        <taxon>Bacillaceae</taxon>
        <taxon>Alteribacter</taxon>
    </lineage>
</organism>
<proteinExistence type="predicted"/>
<feature type="domain" description="DUF58" evidence="2">
    <location>
        <begin position="209"/>
        <end position="364"/>
    </location>
</feature>
<keyword evidence="4" id="KW-1185">Reference proteome</keyword>
<sequence>MSYVKAVYEAVKRVLKLVLLFAVIAGTFSYAMFQGGFVSWFLFYTVATILTVMLLYLAIPLGGLEMSRSTGQEAAVAGSKLTVDVKIKRKWPFPFLYLVVEDVMDEGLKKQLGNTPKIIYYPTIKKELTFSYTIPKLKRGEYAFYGIRVETSDMFGLFKKERYVKAKGELLVYPDHYHIEGWDAYERHDTETRMSTSDFVEDMTSVAGAREYVPGDKLTSIDWKVSARTNKLMTKEFEEYIGQNFLVLLNEQVSDMKADTLESFEKAVELVTSIVMYSQQKQLDYGLWTMGEGVVRFPLDRGSDHQQVIVHHLAKVKASRYGHFEARLKEADDQIPQGASLIIVTTQITDELLERVNVLTGRRVQVYVCLTVTTSDRSRWEEKRFYELKRQGAVTYMVKEGHFFDSLETDEGERYETIS</sequence>
<name>A0A3M7TNK7_9BACI</name>
<dbReference type="AlphaFoldDB" id="A0A3M7TNK7"/>